<gene>
    <name evidence="1" type="ORF">QFC21_003995</name>
</gene>
<organism evidence="1 2">
    <name type="scientific">Naganishia friedmannii</name>
    <dbReference type="NCBI Taxonomy" id="89922"/>
    <lineage>
        <taxon>Eukaryota</taxon>
        <taxon>Fungi</taxon>
        <taxon>Dikarya</taxon>
        <taxon>Basidiomycota</taxon>
        <taxon>Agaricomycotina</taxon>
        <taxon>Tremellomycetes</taxon>
        <taxon>Filobasidiales</taxon>
        <taxon>Filobasidiaceae</taxon>
        <taxon>Naganishia</taxon>
    </lineage>
</organism>
<accession>A0ACC2VKI3</accession>
<evidence type="ECO:0000313" key="1">
    <source>
        <dbReference type="EMBL" id="KAJ9099116.1"/>
    </source>
</evidence>
<protein>
    <submittedName>
        <fullName evidence="1">Uncharacterized protein</fullName>
    </submittedName>
</protein>
<sequence length="455" mass="50355">MLTVKTIVLFALAAQSACGALFPRHGPVKDLSAKDFKKELGDGMVLFSAPWCGYCKQVAPSWSRAAETLSPLVPFYNIDCDEEANKRFCASEGVQGYPTIKTYPRGAKSAGRVYTGVRETKDLIDYATSMVSGDKVKKIKKTHDIDTWLTERPEIPHVLLLHPSSHSVPLMWKVLANRLAGKMAFGFHRDDQGATKKAIGIDMKNEKVDQVRVILWNLNGEKEIYEAGPLKFEPLIKYFTHIIGENPVPVEDVKSSSKTSSSTSSVAASATSKAQSSAAKAAEEKRREMEDKWQEEEQRDQLRREKREKDRLARVFEDQDRLAEGEYDDPSPIDNDAEEKVKVVHVGHATPEDPVQAEIDAALHELEEFAATAAAAVHSSKGAAHHHRTTDQSADTPLQEESEDFEHGESHASDAQQVADDGHSATTPLEQEAEEFEHGVDAAVELQDGRVKDEL</sequence>
<reference evidence="1" key="1">
    <citation type="submission" date="2023-04" db="EMBL/GenBank/DDBJ databases">
        <title>Draft Genome sequencing of Naganishia species isolated from polar environments using Oxford Nanopore Technology.</title>
        <authorList>
            <person name="Leo P."/>
            <person name="Venkateswaran K."/>
        </authorList>
    </citation>
    <scope>NUCLEOTIDE SEQUENCE</scope>
    <source>
        <strain evidence="1">MNA-CCFEE 5423</strain>
    </source>
</reference>
<dbReference type="Proteomes" id="UP001227268">
    <property type="component" value="Unassembled WGS sequence"/>
</dbReference>
<comment type="caution">
    <text evidence="1">The sequence shown here is derived from an EMBL/GenBank/DDBJ whole genome shotgun (WGS) entry which is preliminary data.</text>
</comment>
<name>A0ACC2VKI3_9TREE</name>
<evidence type="ECO:0000313" key="2">
    <source>
        <dbReference type="Proteomes" id="UP001227268"/>
    </source>
</evidence>
<keyword evidence="2" id="KW-1185">Reference proteome</keyword>
<dbReference type="EMBL" id="JASBWT010000013">
    <property type="protein sequence ID" value="KAJ9099116.1"/>
    <property type="molecule type" value="Genomic_DNA"/>
</dbReference>
<proteinExistence type="predicted"/>